<dbReference type="InterPro" id="IPR012317">
    <property type="entry name" value="Poly(ADP-ribose)pol_cat_dom"/>
</dbReference>
<reference evidence="3 4" key="1">
    <citation type="journal article" date="2019" name="Sci. Rep.">
        <title>Nanopore sequencing improves the draft genome of the human pathogenic amoeba Naegleria fowleri.</title>
        <authorList>
            <person name="Liechti N."/>
            <person name="Schurch N."/>
            <person name="Bruggmann R."/>
            <person name="Wittwer M."/>
        </authorList>
    </citation>
    <scope>NUCLEOTIDE SEQUENCE [LARGE SCALE GENOMIC DNA]</scope>
    <source>
        <strain evidence="3 4">ATCC 30894</strain>
    </source>
</reference>
<evidence type="ECO:0000313" key="3">
    <source>
        <dbReference type="EMBL" id="KAF0983554.1"/>
    </source>
</evidence>
<dbReference type="VEuPathDB" id="AmoebaDB:NF0072420"/>
<dbReference type="Proteomes" id="UP000444721">
    <property type="component" value="Unassembled WGS sequence"/>
</dbReference>
<comment type="caution">
    <text evidence="3">The sequence shown here is derived from an EMBL/GenBank/DDBJ whole genome shotgun (WGS) entry which is preliminary data.</text>
</comment>
<dbReference type="VEuPathDB" id="AmoebaDB:FDP41_010619"/>
<feature type="compositionally biased region" description="Polar residues" evidence="1">
    <location>
        <begin position="1"/>
        <end position="23"/>
    </location>
</feature>
<dbReference type="PANTHER" id="PTHR45740:SF2">
    <property type="entry name" value="POLY [ADP-RIBOSE] POLYMERASE"/>
    <property type="match status" value="1"/>
</dbReference>
<dbReference type="GO" id="GO:0005634">
    <property type="term" value="C:nucleus"/>
    <property type="evidence" value="ECO:0007669"/>
    <property type="project" value="TreeGrafter"/>
</dbReference>
<sequence length="487" mass="56833">MKKAKSGNSNVPPRTSHNNSSDQKLLHKSDAIDDIEILCKNLSNPKLIALLSFHKRYLEEELECIQEDERLLKKSANSGANSKRTHDPLKGKLDALKDIYEMFPNIPVPRINIIYDEVCDGRVDGLVDVLLGLDPNEVQFTDDLIPSEESQQIEESSTHSFAQQSQMELLHKRWDISQYITFDIDPTITELEIDYLNAVKMKNLAFQEYGFEEIEETHSSQQESVNLDELPEHEREFYLEMKLKKEQIKKERQFIIDKMRETKLARNVKLYCKGEEEYLAKNTSELKRYMFTRTIEFDLEAEYIHFRIVESQFHRLLARYMYGNQMVPYELTQVEYVVNPEIVRNFYNCKKELAKKHNFLYESMNCYLLFHGTSEANMENILKTNFLLSKVGSSTDMGFYGKGFYFSESPLMSISYSRGNPYLLVCLVMVGKAFHMTTVQTGRPLENGYDSHVSPDGCSEVIIFNPHQVIPMYKVKWRNIGNVNNYY</sequence>
<accession>A0A6A5CAJ8</accession>
<proteinExistence type="predicted"/>
<evidence type="ECO:0000256" key="1">
    <source>
        <dbReference type="SAM" id="MobiDB-lite"/>
    </source>
</evidence>
<feature type="domain" description="PARP catalytic" evidence="2">
    <location>
        <begin position="323"/>
        <end position="450"/>
    </location>
</feature>
<dbReference type="Pfam" id="PF00644">
    <property type="entry name" value="PARP"/>
    <property type="match status" value="1"/>
</dbReference>
<dbReference type="AlphaFoldDB" id="A0A6A5CAJ8"/>
<protein>
    <recommendedName>
        <fullName evidence="2">PARP catalytic domain-containing protein</fullName>
    </recommendedName>
</protein>
<feature type="region of interest" description="Disordered" evidence="1">
    <location>
        <begin position="1"/>
        <end position="25"/>
    </location>
</feature>
<dbReference type="Gene3D" id="3.90.228.10">
    <property type="match status" value="1"/>
</dbReference>
<dbReference type="GO" id="GO:0003950">
    <property type="term" value="F:NAD+ poly-ADP-ribosyltransferase activity"/>
    <property type="evidence" value="ECO:0007669"/>
    <property type="project" value="InterPro"/>
</dbReference>
<dbReference type="InterPro" id="IPR051712">
    <property type="entry name" value="ARTD-AVP"/>
</dbReference>
<name>A0A6A5CAJ8_NAEFO</name>
<dbReference type="PANTHER" id="PTHR45740">
    <property type="entry name" value="POLY [ADP-RIBOSE] POLYMERASE"/>
    <property type="match status" value="1"/>
</dbReference>
<keyword evidence="4" id="KW-1185">Reference proteome</keyword>
<dbReference type="VEuPathDB" id="AmoebaDB:NfTy_013550"/>
<dbReference type="RefSeq" id="XP_044568267.1">
    <property type="nucleotide sequence ID" value="XM_044700937.1"/>
</dbReference>
<evidence type="ECO:0000259" key="2">
    <source>
        <dbReference type="Pfam" id="PF00644"/>
    </source>
</evidence>
<dbReference type="GO" id="GO:1990404">
    <property type="term" value="F:NAD+-protein mono-ADP-ribosyltransferase activity"/>
    <property type="evidence" value="ECO:0007669"/>
    <property type="project" value="TreeGrafter"/>
</dbReference>
<dbReference type="SUPFAM" id="SSF56399">
    <property type="entry name" value="ADP-ribosylation"/>
    <property type="match status" value="1"/>
</dbReference>
<dbReference type="EMBL" id="VFQX01000006">
    <property type="protein sequence ID" value="KAF0983554.1"/>
    <property type="molecule type" value="Genomic_DNA"/>
</dbReference>
<evidence type="ECO:0000313" key="4">
    <source>
        <dbReference type="Proteomes" id="UP000444721"/>
    </source>
</evidence>
<gene>
    <name evidence="3" type="ORF">FDP41_010619</name>
</gene>
<dbReference type="OMA" id="YESMNCY"/>
<organism evidence="3 4">
    <name type="scientific">Naegleria fowleri</name>
    <name type="common">Brain eating amoeba</name>
    <dbReference type="NCBI Taxonomy" id="5763"/>
    <lineage>
        <taxon>Eukaryota</taxon>
        <taxon>Discoba</taxon>
        <taxon>Heterolobosea</taxon>
        <taxon>Tetramitia</taxon>
        <taxon>Eutetramitia</taxon>
        <taxon>Vahlkampfiidae</taxon>
        <taxon>Naegleria</taxon>
    </lineage>
</organism>
<dbReference type="OrthoDB" id="10256774at2759"/>
<dbReference type="GeneID" id="68117834"/>